<evidence type="ECO:0000256" key="2">
    <source>
        <dbReference type="ARBA" id="ARBA00023125"/>
    </source>
</evidence>
<feature type="domain" description="HTH araC/xylS-type" evidence="4">
    <location>
        <begin position="13"/>
        <end position="111"/>
    </location>
</feature>
<dbReference type="InterPro" id="IPR018060">
    <property type="entry name" value="HTH_AraC"/>
</dbReference>
<dbReference type="PRINTS" id="PR00032">
    <property type="entry name" value="HTHARAC"/>
</dbReference>
<keyword evidence="6" id="KW-1185">Reference proteome</keyword>
<evidence type="ECO:0000256" key="1">
    <source>
        <dbReference type="ARBA" id="ARBA00023015"/>
    </source>
</evidence>
<gene>
    <name evidence="5" type="ORF">HKK74_18780</name>
</gene>
<accession>A0ABR7LRR7</accession>
<dbReference type="Gene3D" id="1.10.10.60">
    <property type="entry name" value="Homeodomain-like"/>
    <property type="match status" value="2"/>
</dbReference>
<keyword evidence="3" id="KW-0804">Transcription</keyword>
<keyword evidence="2" id="KW-0238">DNA-binding</keyword>
<name>A0ABR7LRR7_9ACTN</name>
<dbReference type="InterPro" id="IPR018062">
    <property type="entry name" value="HTH_AraC-typ_CS"/>
</dbReference>
<proteinExistence type="predicted"/>
<dbReference type="RefSeq" id="WP_187244534.1">
    <property type="nucleotide sequence ID" value="NZ_BAAAOK010000004.1"/>
</dbReference>
<dbReference type="SUPFAM" id="SSF46689">
    <property type="entry name" value="Homeodomain-like"/>
    <property type="match status" value="2"/>
</dbReference>
<dbReference type="PANTHER" id="PTHR43280">
    <property type="entry name" value="ARAC-FAMILY TRANSCRIPTIONAL REGULATOR"/>
    <property type="match status" value="1"/>
</dbReference>
<evidence type="ECO:0000256" key="3">
    <source>
        <dbReference type="ARBA" id="ARBA00023163"/>
    </source>
</evidence>
<dbReference type="Proteomes" id="UP000805614">
    <property type="component" value="Unassembled WGS sequence"/>
</dbReference>
<dbReference type="PROSITE" id="PS00041">
    <property type="entry name" value="HTH_ARAC_FAMILY_1"/>
    <property type="match status" value="1"/>
</dbReference>
<evidence type="ECO:0000259" key="4">
    <source>
        <dbReference type="PROSITE" id="PS01124"/>
    </source>
</evidence>
<keyword evidence="1" id="KW-0805">Transcription regulation</keyword>
<comment type="caution">
    <text evidence="5">The sequence shown here is derived from an EMBL/GenBank/DDBJ whole genome shotgun (WGS) entry which is preliminary data.</text>
</comment>
<dbReference type="PANTHER" id="PTHR43280:SF28">
    <property type="entry name" value="HTH-TYPE TRANSCRIPTIONAL ACTIVATOR RHAS"/>
    <property type="match status" value="1"/>
</dbReference>
<dbReference type="InterPro" id="IPR020449">
    <property type="entry name" value="Tscrpt_reg_AraC-type_HTH"/>
</dbReference>
<evidence type="ECO:0000313" key="6">
    <source>
        <dbReference type="Proteomes" id="UP000805614"/>
    </source>
</evidence>
<reference evidence="5 6" key="1">
    <citation type="submission" date="2020-06" db="EMBL/GenBank/DDBJ databases">
        <title>Actinomadura xiongansis sp. nov., isolated from soil of Baiyangdian.</title>
        <authorList>
            <person name="Zhang X."/>
        </authorList>
    </citation>
    <scope>NUCLEOTIDE SEQUENCE [LARGE SCALE GENOMIC DNA]</scope>
    <source>
        <strain evidence="5 6">HBUM206468</strain>
    </source>
</reference>
<dbReference type="Pfam" id="PF12833">
    <property type="entry name" value="HTH_18"/>
    <property type="match status" value="1"/>
</dbReference>
<evidence type="ECO:0000313" key="5">
    <source>
        <dbReference type="EMBL" id="MBC6467522.1"/>
    </source>
</evidence>
<organism evidence="5 6">
    <name type="scientific">Actinomadura alba</name>
    <dbReference type="NCBI Taxonomy" id="406431"/>
    <lineage>
        <taxon>Bacteria</taxon>
        <taxon>Bacillati</taxon>
        <taxon>Actinomycetota</taxon>
        <taxon>Actinomycetes</taxon>
        <taxon>Streptosporangiales</taxon>
        <taxon>Thermomonosporaceae</taxon>
        <taxon>Actinomadura</taxon>
    </lineage>
</organism>
<dbReference type="EMBL" id="JABVEC010000013">
    <property type="protein sequence ID" value="MBC6467522.1"/>
    <property type="molecule type" value="Genomic_DNA"/>
</dbReference>
<sequence>MRILDWRTEQSIQRVIESIHQNIGESITIDDMARTAMFSKFHFTRLFQRATGISPGRFLSAVRMEEAKKLLLTTSLSVTEITYRVGYNSVGTFSSRFKSSVGLSPTAYRELGGFTPVIPDEPRRHGRRTAIVQGRFVTPDAEETAGPVFAGLFLDTIPQGTPVKCTVLDRPGPFRLENVPEGRWYLLAQCVRPGGEETPDDLPPTVAVHGPMEIRPGTITKSLELRLRPMQVLDPPVLMALTNARRTALSTAAS</sequence>
<dbReference type="PROSITE" id="PS01124">
    <property type="entry name" value="HTH_ARAC_FAMILY_2"/>
    <property type="match status" value="1"/>
</dbReference>
<protein>
    <submittedName>
        <fullName evidence="5">Helix-turn-helix transcriptional regulator</fullName>
    </submittedName>
</protein>
<dbReference type="SMART" id="SM00342">
    <property type="entry name" value="HTH_ARAC"/>
    <property type="match status" value="1"/>
</dbReference>
<dbReference type="InterPro" id="IPR009057">
    <property type="entry name" value="Homeodomain-like_sf"/>
</dbReference>